<dbReference type="Pfam" id="PF20170">
    <property type="entry name" value="Plexin_RBD"/>
    <property type="match status" value="1"/>
</dbReference>
<keyword evidence="4 14" id="KW-0812">Transmembrane</keyword>
<dbReference type="InterPro" id="IPR016201">
    <property type="entry name" value="PSI"/>
</dbReference>
<dbReference type="KEGG" id="asn:102378474"/>
<feature type="transmembrane region" description="Helical" evidence="14">
    <location>
        <begin position="1255"/>
        <end position="1283"/>
    </location>
</feature>
<dbReference type="FunFam" id="2.60.40.10:FF:000071">
    <property type="entry name" value="Plexin A2"/>
    <property type="match status" value="1"/>
</dbReference>
<keyword evidence="9" id="KW-1015">Disulfide bond</keyword>
<dbReference type="Pfam" id="PF01833">
    <property type="entry name" value="TIG"/>
    <property type="match status" value="4"/>
</dbReference>
<dbReference type="CDD" id="cd12790">
    <property type="entry name" value="RasGAP_plexin_A"/>
    <property type="match status" value="1"/>
</dbReference>
<keyword evidence="6" id="KW-0677">Repeat</keyword>
<dbReference type="InterPro" id="IPR031148">
    <property type="entry name" value="Plexin"/>
</dbReference>
<dbReference type="Gene3D" id="3.10.20.90">
    <property type="entry name" value="Phosphatidylinositol 3-kinase Catalytic Subunit, Chain A, domain 1"/>
    <property type="match status" value="1"/>
</dbReference>
<evidence type="ECO:0000313" key="16">
    <source>
        <dbReference type="Proteomes" id="UP000189705"/>
    </source>
</evidence>
<dbReference type="InterPro" id="IPR002165">
    <property type="entry name" value="Plexin_repeat"/>
</dbReference>
<dbReference type="SUPFAM" id="SSF101912">
    <property type="entry name" value="Sema domain"/>
    <property type="match status" value="1"/>
</dbReference>
<evidence type="ECO:0000259" key="15">
    <source>
        <dbReference type="PROSITE" id="PS51004"/>
    </source>
</evidence>
<evidence type="ECO:0000256" key="2">
    <source>
        <dbReference type="ARBA" id="ARBA00010297"/>
    </source>
</evidence>
<feature type="domain" description="Sema" evidence="15">
    <location>
        <begin position="1"/>
        <end position="515"/>
    </location>
</feature>
<dbReference type="GO" id="GO:0005886">
    <property type="term" value="C:plasma membrane"/>
    <property type="evidence" value="ECO:0007669"/>
    <property type="project" value="UniProtKB-SubCell"/>
</dbReference>
<dbReference type="SMART" id="SM00429">
    <property type="entry name" value="IPT"/>
    <property type="match status" value="4"/>
</dbReference>
<dbReference type="GO" id="GO:0030334">
    <property type="term" value="P:regulation of cell migration"/>
    <property type="evidence" value="ECO:0007669"/>
    <property type="project" value="TreeGrafter"/>
</dbReference>
<evidence type="ECO:0000256" key="12">
    <source>
        <dbReference type="SAM" id="Coils"/>
    </source>
</evidence>
<dbReference type="InterPro" id="IPR041362">
    <property type="entry name" value="TIG2_plexin"/>
</dbReference>
<dbReference type="InterPro" id="IPR001627">
    <property type="entry name" value="Semap_dom"/>
</dbReference>
<evidence type="ECO:0000256" key="3">
    <source>
        <dbReference type="ARBA" id="ARBA00022475"/>
    </source>
</evidence>
<evidence type="ECO:0000256" key="8">
    <source>
        <dbReference type="ARBA" id="ARBA00023136"/>
    </source>
</evidence>
<dbReference type="FunFam" id="2.60.40.10:FF:000329">
    <property type="entry name" value="Plexin A4"/>
    <property type="match status" value="1"/>
</dbReference>
<dbReference type="SMART" id="SM00423">
    <property type="entry name" value="PSI"/>
    <property type="match status" value="3"/>
</dbReference>
<comment type="similarity">
    <text evidence="2">Belongs to the plexin family.</text>
</comment>
<dbReference type="PANTHER" id="PTHR22625:SF32">
    <property type="entry name" value="PLEXIN-A3"/>
    <property type="match status" value="1"/>
</dbReference>
<dbReference type="InterPro" id="IPR013548">
    <property type="entry name" value="Plexin_cytoplasmic_RasGAP_dom"/>
</dbReference>
<feature type="region of interest" description="Disordered" evidence="13">
    <location>
        <begin position="254"/>
        <end position="275"/>
    </location>
</feature>
<dbReference type="InterPro" id="IPR014756">
    <property type="entry name" value="Ig_E-set"/>
</dbReference>
<dbReference type="CDD" id="cd01180">
    <property type="entry name" value="IPT_plexin_repeat1"/>
    <property type="match status" value="1"/>
</dbReference>
<keyword evidence="8 14" id="KW-0472">Membrane</keyword>
<dbReference type="InterPro" id="IPR013783">
    <property type="entry name" value="Ig-like_fold"/>
</dbReference>
<dbReference type="InterPro" id="IPR015943">
    <property type="entry name" value="WD40/YVTN_repeat-like_dom_sf"/>
</dbReference>
<dbReference type="GO" id="GO:0002116">
    <property type="term" value="C:semaphorin receptor complex"/>
    <property type="evidence" value="ECO:0007669"/>
    <property type="project" value="TreeGrafter"/>
</dbReference>
<gene>
    <name evidence="17" type="primary">PLXNA3</name>
</gene>
<dbReference type="FunFam" id="2.130.10.10:FF:000006">
    <property type="entry name" value="Plexin A2"/>
    <property type="match status" value="1"/>
</dbReference>
<dbReference type="Proteomes" id="UP000189705">
    <property type="component" value="Unplaced"/>
</dbReference>
<name>A0A3Q0H3G8_ALLSI</name>
<dbReference type="PROSITE" id="PS51004">
    <property type="entry name" value="SEMA"/>
    <property type="match status" value="1"/>
</dbReference>
<comment type="subcellular location">
    <subcellularLocation>
        <location evidence="1">Cell membrane</location>
        <topology evidence="1">Single-pass type I membrane protein</topology>
    </subcellularLocation>
</comment>
<dbReference type="GeneID" id="102378474"/>
<keyword evidence="16" id="KW-1185">Reference proteome</keyword>
<dbReference type="Pfam" id="PF01437">
    <property type="entry name" value="PSI"/>
    <property type="match status" value="2"/>
</dbReference>
<dbReference type="CTD" id="55558"/>
<dbReference type="FunFam" id="1.10.506.10:FF:000006">
    <property type="entry name" value="Plexin A1"/>
    <property type="match status" value="1"/>
</dbReference>
<evidence type="ECO:0000313" key="17">
    <source>
        <dbReference type="RefSeq" id="XP_025066601.1"/>
    </source>
</evidence>
<keyword evidence="12" id="KW-0175">Coiled coil</keyword>
<evidence type="ECO:0000256" key="11">
    <source>
        <dbReference type="PROSITE-ProRule" id="PRU00352"/>
    </source>
</evidence>
<dbReference type="FunFam" id="1.10.506.10:FF:000005">
    <property type="entry name" value="Plexin A1"/>
    <property type="match status" value="1"/>
</dbReference>
<comment type="caution">
    <text evidence="11">Lacks conserved residue(s) required for the propagation of feature annotation.</text>
</comment>
<keyword evidence="5" id="KW-0732">Signal</keyword>
<accession>A0A3Q0H3G8</accession>
<dbReference type="Pfam" id="PF01403">
    <property type="entry name" value="Sema"/>
    <property type="match status" value="1"/>
</dbReference>
<dbReference type="InterPro" id="IPR002909">
    <property type="entry name" value="IPT_dom"/>
</dbReference>
<feature type="compositionally biased region" description="Pro residues" evidence="13">
    <location>
        <begin position="1"/>
        <end position="18"/>
    </location>
</feature>
<feature type="compositionally biased region" description="Low complexity" evidence="13">
    <location>
        <begin position="265"/>
        <end position="275"/>
    </location>
</feature>
<dbReference type="SMART" id="SM00630">
    <property type="entry name" value="Sema"/>
    <property type="match status" value="1"/>
</dbReference>
<evidence type="ECO:0000256" key="14">
    <source>
        <dbReference type="SAM" id="Phobius"/>
    </source>
</evidence>
<dbReference type="Pfam" id="PF18020">
    <property type="entry name" value="TIG_2"/>
    <property type="match status" value="1"/>
</dbReference>
<evidence type="ECO:0000256" key="1">
    <source>
        <dbReference type="ARBA" id="ARBA00004251"/>
    </source>
</evidence>
<dbReference type="CDD" id="cd01181">
    <property type="entry name" value="IPT_plexin_repeat3"/>
    <property type="match status" value="1"/>
</dbReference>
<dbReference type="FunFam" id="2.60.40.10:FF:000123">
    <property type="entry name" value="Plexin A1"/>
    <property type="match status" value="1"/>
</dbReference>
<evidence type="ECO:0000256" key="7">
    <source>
        <dbReference type="ARBA" id="ARBA00022989"/>
    </source>
</evidence>
<dbReference type="CDD" id="cd00603">
    <property type="entry name" value="IPT_PCSR"/>
    <property type="match status" value="1"/>
</dbReference>
<dbReference type="InterPro" id="IPR041019">
    <property type="entry name" value="TIG1_plexin"/>
</dbReference>
<feature type="coiled-coil region" evidence="12">
    <location>
        <begin position="1280"/>
        <end position="1314"/>
    </location>
</feature>
<dbReference type="InterPro" id="IPR036352">
    <property type="entry name" value="Semap_dom_sf"/>
</dbReference>
<evidence type="ECO:0000256" key="10">
    <source>
        <dbReference type="ARBA" id="ARBA00023180"/>
    </source>
</evidence>
<keyword evidence="10" id="KW-0325">Glycoprotein</keyword>
<organism evidence="16 17">
    <name type="scientific">Alligator sinensis</name>
    <name type="common">Chinese alligator</name>
    <dbReference type="NCBI Taxonomy" id="38654"/>
    <lineage>
        <taxon>Eukaryota</taxon>
        <taxon>Metazoa</taxon>
        <taxon>Chordata</taxon>
        <taxon>Craniata</taxon>
        <taxon>Vertebrata</taxon>
        <taxon>Euteleostomi</taxon>
        <taxon>Archelosauria</taxon>
        <taxon>Archosauria</taxon>
        <taxon>Crocodylia</taxon>
        <taxon>Alligatoridae</taxon>
        <taxon>Alligatorinae</taxon>
        <taxon>Alligator</taxon>
    </lineage>
</organism>
<proteinExistence type="inferred from homology"/>
<sequence>MALSPSPFPSPHSSPHPPSSSLFSAPGGVALTHLAVHRDTGEVFVGAVNRVFKLAPNLTLAQSHATGPVPDDPRCYPPPAVRPCTHPLRPADNVNKLLLLDYAGGTGGPGGPGRLLACGSVWQGVCRLLRLSDLALLAEPHRRKEHYLSGGPDSDAMAGVILEAPSGTGGSTLFVGTAVEGRSEYFPTLSSRRLVPEPSSPDMFSLVYQDEFVSSQVKVPSDTLSLHPAFDIYYVSAFVSGGFVYFLTLQLDPQQPSEGGPPGSGDPAPVAAAAGPSTAGGERFFSSRLVRLCAGDAEFYSYVEFPLGCSQAGVEYGLVQAARVAKAGRHLARALGLAEGEDVLFAAFAQGQKNRAMPPRRSLLCLFTLDEVNARIRQRIQACYRGEGRLSLPWLLNKELPCINTPIQITGNFCGLVLNQPLGGLQPIEGRPLLAERSEGLASVAAYTHRGHTVVFLGTRAGTLKKVRVDGPQDVHLYESVPISPGEPLLRDASLSPDQRHLYLLSRSQVVRLPVETCERYQSCETCLGSGDPHCAWCILHHRCGRESACPRGGEPGRLALVLAQCVRLRIEPSNASVTAPAPLLLLTVENVPDLSPGIVCVFVGVGQSPAQLLLGGQVTCPAPAPHDLPPSPAPHGEARPLHLWLRSLETGQDFVGTEFIFYNCSRLLGCLACVGSPFRCHWCKYRHICAPDPTHCSFAEGRVNTSEGCPELLPGAAVLIPAGVPRPISLRAKNLPQPQSGQRGYECVVGLPGQSRSQRIPAVRFNSSSLQCQNASYWYEGDAVAEMPLEFSVVWDGNFAIDQPPDFQAVLYKCRAQRGSCGLCLRSDPQLECGWCVAERRCGLRLHCPHPRLGISSSGSGWVPAGRRGTRCAHPRLTQVEPLQGPKEGGTRVTLWGENLGLQPYEVAVRVAGVYCNPLPGLYVPAERVVCEMEESLVPDPPPGPVEVCVGDCSAEFRARGPTPFAFVTPVLLSLRPTVGPVSGGTRLTVTGTHLDAGSNISVALRGAPCLLIRRGPKELVCLTPPSALGPGSATLGMRMDRAALGATRNHTAALSYRYLPDPSITAVDPLWSIANGSTQLVVHGTRLDSIQEPRIRAVYRGIETLNSCQVLNDSVMLCQAPGLAVGSQGLPPGGVQPEEFGFVLDHVQAARSLNRSLFTYFPDPSIEPFGPSGVLEVQPGAHVVLKGRNLIPAAGAGARLNYRVLIGGEPCALTVSETQLLCESPHQTGEQPVMILVGGLSFSPGTLHIYPEAMLPLGALVGLGAGGSLLLLAIIGVLVAYKRKTRDADRTLKRLQLQMDNLESRVALECKEAFAELQTDIHELTNHLDGVKIPFRGYQDYALRVLFPGAEEPPLLRDPYAVPGASRGLRAFGQLLLVRPFLLAFVHTLEAQRGFAMRDRGLVASLLLVALQGRLDYATAVLRQLLADLIAKDLQHRAHPKLLLRRTESVAEKMLTNWFTFLLHRFLKESAGEPLSLLFCAIKQQVEKGPLDAVTGEARYSLSEDKLIRQQIDYKTLTLLCACPDPPGGAALPVKVLNCDTVTQAKEKLLDALHRGAPMSQRPRANDLELEWCQEGSGRILLQDEDSTSRVEGDWKRINTLAHYQVTDGSTVALVPHQASAVNLTGAGGSVSRSLSQYETLLRTSGSPDSLRLRAPILTPEREAGTCLWHLVRSHDPLVGGGGDAGGGGPERGSKMVSEIYLTRLLATKGTLQKFVDDLFETVLSTAHRGSALPLAIKFMFDFLDDQADRHGITDPDVRHTWKSNCLPLRFWVNVIKNPQFVFDVHKTPITDACLSVVAQTFMDSCSTSAQRLGKDSPSTKLLYAKDLPAYRAWVERYYRDIAKMTTISDQDMDAYLVEQSRLHAGEFNTLAALGELFHYVERYREEILTALERDSYCRRHKLGPRLEQAITLVHSHS</sequence>
<dbReference type="SUPFAM" id="SSF48350">
    <property type="entry name" value="GTPase activation domain, GAP"/>
    <property type="match status" value="1"/>
</dbReference>
<dbReference type="Gene3D" id="1.10.506.10">
    <property type="entry name" value="GTPase Activation - p120gap, domain 1"/>
    <property type="match status" value="2"/>
</dbReference>
<dbReference type="Gene3D" id="2.130.10.10">
    <property type="entry name" value="YVTN repeat-like/Quinoprotein amine dehydrogenase"/>
    <property type="match status" value="1"/>
</dbReference>
<protein>
    <submittedName>
        <fullName evidence="17">Plexin-A3</fullName>
    </submittedName>
</protein>
<dbReference type="STRING" id="38654.A0A3Q0H3G8"/>
<dbReference type="RefSeq" id="XP_025066601.1">
    <property type="nucleotide sequence ID" value="XM_025210816.1"/>
</dbReference>
<keyword evidence="3" id="KW-1003">Cell membrane</keyword>
<dbReference type="Pfam" id="PF17960">
    <property type="entry name" value="TIG_plexin"/>
    <property type="match status" value="1"/>
</dbReference>
<dbReference type="PANTHER" id="PTHR22625">
    <property type="entry name" value="PLEXIN"/>
    <property type="match status" value="1"/>
</dbReference>
<dbReference type="GO" id="GO:0017154">
    <property type="term" value="F:semaphorin receptor activity"/>
    <property type="evidence" value="ECO:0007669"/>
    <property type="project" value="InterPro"/>
</dbReference>
<dbReference type="SUPFAM" id="SSF103575">
    <property type="entry name" value="Plexin repeat"/>
    <property type="match status" value="1"/>
</dbReference>
<evidence type="ECO:0000256" key="5">
    <source>
        <dbReference type="ARBA" id="ARBA00022729"/>
    </source>
</evidence>
<reference evidence="17" key="1">
    <citation type="submission" date="2025-08" db="UniProtKB">
        <authorList>
            <consortium name="RefSeq"/>
        </authorList>
    </citation>
    <scope>IDENTIFICATION</scope>
</reference>
<dbReference type="InParanoid" id="A0A3Q0H3G8"/>
<dbReference type="Gene3D" id="2.60.40.10">
    <property type="entry name" value="Immunoglobulins"/>
    <property type="match status" value="4"/>
</dbReference>
<evidence type="ECO:0000256" key="4">
    <source>
        <dbReference type="ARBA" id="ARBA00022692"/>
    </source>
</evidence>
<dbReference type="InterPro" id="IPR046800">
    <property type="entry name" value="Plexin_RBD"/>
</dbReference>
<evidence type="ECO:0000256" key="6">
    <source>
        <dbReference type="ARBA" id="ARBA00022737"/>
    </source>
</evidence>
<dbReference type="Pfam" id="PF24479">
    <property type="entry name" value="PSI_PlexinA-B"/>
    <property type="match status" value="1"/>
</dbReference>
<evidence type="ECO:0000256" key="13">
    <source>
        <dbReference type="SAM" id="MobiDB-lite"/>
    </source>
</evidence>
<feature type="region of interest" description="Disordered" evidence="13">
    <location>
        <begin position="1"/>
        <end position="21"/>
    </location>
</feature>
<dbReference type="SUPFAM" id="SSF81296">
    <property type="entry name" value="E set domains"/>
    <property type="match status" value="4"/>
</dbReference>
<dbReference type="InterPro" id="IPR008936">
    <property type="entry name" value="Rho_GTPase_activation_prot"/>
</dbReference>
<keyword evidence="7 14" id="KW-1133">Transmembrane helix</keyword>
<evidence type="ECO:0000256" key="9">
    <source>
        <dbReference type="ARBA" id="ARBA00023157"/>
    </source>
</evidence>
<dbReference type="Pfam" id="PF08337">
    <property type="entry name" value="Plexin_cytopl"/>
    <property type="match status" value="1"/>
</dbReference>